<dbReference type="PANTHER" id="PTHR46545">
    <property type="entry name" value="LEUCINE-RICH REPEAT-CONTAINING PROTEIN 51"/>
    <property type="match status" value="1"/>
</dbReference>
<dbReference type="Proteomes" id="UP000007648">
    <property type="component" value="Unassembled WGS sequence"/>
</dbReference>
<reference evidence="5" key="2">
    <citation type="submission" date="2025-08" db="UniProtKB">
        <authorList>
            <consortium name="Ensembl"/>
        </authorList>
    </citation>
    <scope>IDENTIFICATION</scope>
</reference>
<evidence type="ECO:0000256" key="3">
    <source>
        <dbReference type="ARBA" id="ARBA00022614"/>
    </source>
</evidence>
<dbReference type="AlphaFoldDB" id="A0A7N4PRE7"/>
<protein>
    <submittedName>
        <fullName evidence="5">Uncharacterized protein</fullName>
    </submittedName>
</protein>
<dbReference type="PANTHER" id="PTHR46545:SF1">
    <property type="entry name" value="LEUCINE-RICH REPEAT-CONTAINING PROTEIN 51"/>
    <property type="match status" value="1"/>
</dbReference>
<keyword evidence="2" id="KW-0963">Cytoplasm</keyword>
<organism evidence="5 6">
    <name type="scientific">Sarcophilus harrisii</name>
    <name type="common">Tasmanian devil</name>
    <name type="synonym">Sarcophilus laniarius</name>
    <dbReference type="NCBI Taxonomy" id="9305"/>
    <lineage>
        <taxon>Eukaryota</taxon>
        <taxon>Metazoa</taxon>
        <taxon>Chordata</taxon>
        <taxon>Craniata</taxon>
        <taxon>Vertebrata</taxon>
        <taxon>Euteleostomi</taxon>
        <taxon>Mammalia</taxon>
        <taxon>Metatheria</taxon>
        <taxon>Dasyuromorphia</taxon>
        <taxon>Dasyuridae</taxon>
        <taxon>Sarcophilus</taxon>
    </lineage>
</organism>
<keyword evidence="6" id="KW-1185">Reference proteome</keyword>
<evidence type="ECO:0000313" key="6">
    <source>
        <dbReference type="Proteomes" id="UP000007648"/>
    </source>
</evidence>
<dbReference type="GO" id="GO:0005737">
    <property type="term" value="C:cytoplasm"/>
    <property type="evidence" value="ECO:0007669"/>
    <property type="project" value="UniProtKB-SubCell"/>
</dbReference>
<evidence type="ECO:0000256" key="1">
    <source>
        <dbReference type="ARBA" id="ARBA00004496"/>
    </source>
</evidence>
<reference evidence="5" key="3">
    <citation type="submission" date="2025-09" db="UniProtKB">
        <authorList>
            <consortium name="Ensembl"/>
        </authorList>
    </citation>
    <scope>IDENTIFICATION</scope>
</reference>
<proteinExistence type="predicted"/>
<reference evidence="5 6" key="1">
    <citation type="journal article" date="2011" name="Proc. Natl. Acad. Sci. U.S.A.">
        <title>Genetic diversity and population structure of the endangered marsupial Sarcophilus harrisii (Tasmanian devil).</title>
        <authorList>
            <person name="Miller W."/>
            <person name="Hayes V.M."/>
            <person name="Ratan A."/>
            <person name="Petersen D.C."/>
            <person name="Wittekindt N.E."/>
            <person name="Miller J."/>
            <person name="Walenz B."/>
            <person name="Knight J."/>
            <person name="Qi J."/>
            <person name="Zhao F."/>
            <person name="Wang Q."/>
            <person name="Bedoya-Reina O.C."/>
            <person name="Katiyar N."/>
            <person name="Tomsho L.P."/>
            <person name="Kasson L.M."/>
            <person name="Hardie R.A."/>
            <person name="Woodbridge P."/>
            <person name="Tindall E.A."/>
            <person name="Bertelsen M.F."/>
            <person name="Dixon D."/>
            <person name="Pyecroft S."/>
            <person name="Helgen K.M."/>
            <person name="Lesk A.M."/>
            <person name="Pringle T.H."/>
            <person name="Patterson N."/>
            <person name="Zhang Y."/>
            <person name="Kreiss A."/>
            <person name="Woods G.M."/>
            <person name="Jones M.E."/>
            <person name="Schuster S.C."/>
        </authorList>
    </citation>
    <scope>NUCLEOTIDE SEQUENCE [LARGE SCALE GENOMIC DNA]</scope>
</reference>
<keyword evidence="4" id="KW-0677">Repeat</keyword>
<name>A0A7N4PRE7_SARHA</name>
<evidence type="ECO:0000313" key="5">
    <source>
        <dbReference type="Ensembl" id="ENSSHAP00000041299.1"/>
    </source>
</evidence>
<dbReference type="InParanoid" id="A0A7N4PRE7"/>
<comment type="subcellular location">
    <subcellularLocation>
        <location evidence="1">Cytoplasm</location>
    </subcellularLocation>
</comment>
<accession>A0A7N4PRE7</accession>
<evidence type="ECO:0000256" key="4">
    <source>
        <dbReference type="ARBA" id="ARBA00022737"/>
    </source>
</evidence>
<keyword evidence="3" id="KW-0433">Leucine-rich repeat</keyword>
<sequence length="139" mass="16385">MTHHWDYLTILAQESFPQFSFKSINFIQDLINQELRINLQPIKCSKKGRLLTQTLCIENVFNDLSNFPEAMSQLLEHPQELAWINLFFSDLYKIDILSKLHKHGYLTFHGNLIEERKGYRQRMLSIISLSFISLVSPSR</sequence>
<evidence type="ECO:0000256" key="2">
    <source>
        <dbReference type="ARBA" id="ARBA00022490"/>
    </source>
</evidence>
<dbReference type="Ensembl" id="ENSSHAT00000035510.1">
    <property type="protein sequence ID" value="ENSSHAP00000041299.1"/>
    <property type="gene ID" value="ENSSHAG00000030313.1"/>
</dbReference>